<evidence type="ECO:0000256" key="7">
    <source>
        <dbReference type="ARBA" id="ARBA00022989"/>
    </source>
</evidence>
<protein>
    <submittedName>
        <fullName evidence="11">MALE GAMETOPHYTE DEFECTIVE 2</fullName>
    </submittedName>
</protein>
<keyword evidence="10" id="KW-0325">Glycoprotein</keyword>
<keyword evidence="5" id="KW-0812">Transmembrane</keyword>
<keyword evidence="3" id="KW-0328">Glycosyltransferase</keyword>
<dbReference type="InterPro" id="IPR038578">
    <property type="entry name" value="GT29-like_sf"/>
</dbReference>
<dbReference type="OrthoDB" id="10264956at2759"/>
<accession>A0A2U1NX60</accession>
<evidence type="ECO:0000256" key="3">
    <source>
        <dbReference type="ARBA" id="ARBA00022676"/>
    </source>
</evidence>
<keyword evidence="9" id="KW-0472">Membrane</keyword>
<keyword evidence="4" id="KW-0808">Transferase</keyword>
<keyword evidence="7" id="KW-1133">Transmembrane helix</keyword>
<evidence type="ECO:0000256" key="8">
    <source>
        <dbReference type="ARBA" id="ARBA00023034"/>
    </source>
</evidence>
<evidence type="ECO:0000256" key="5">
    <source>
        <dbReference type="ARBA" id="ARBA00022692"/>
    </source>
</evidence>
<dbReference type="EMBL" id="PKPP01002040">
    <property type="protein sequence ID" value="PWA78078.1"/>
    <property type="molecule type" value="Genomic_DNA"/>
</dbReference>
<dbReference type="GO" id="GO:0000139">
    <property type="term" value="C:Golgi membrane"/>
    <property type="evidence" value="ECO:0007669"/>
    <property type="project" value="UniProtKB-SubCell"/>
</dbReference>
<evidence type="ECO:0000256" key="6">
    <source>
        <dbReference type="ARBA" id="ARBA00022968"/>
    </source>
</evidence>
<name>A0A2U1NX60_ARTAN</name>
<proteinExistence type="inferred from homology"/>
<reference evidence="11 12" key="1">
    <citation type="journal article" date="2018" name="Mol. Plant">
        <title>The genome of Artemisia annua provides insight into the evolution of Asteraceae family and artemisinin biosynthesis.</title>
        <authorList>
            <person name="Shen Q."/>
            <person name="Zhang L."/>
            <person name="Liao Z."/>
            <person name="Wang S."/>
            <person name="Yan T."/>
            <person name="Shi P."/>
            <person name="Liu M."/>
            <person name="Fu X."/>
            <person name="Pan Q."/>
            <person name="Wang Y."/>
            <person name="Lv Z."/>
            <person name="Lu X."/>
            <person name="Zhang F."/>
            <person name="Jiang W."/>
            <person name="Ma Y."/>
            <person name="Chen M."/>
            <person name="Hao X."/>
            <person name="Li L."/>
            <person name="Tang Y."/>
            <person name="Lv G."/>
            <person name="Zhou Y."/>
            <person name="Sun X."/>
            <person name="Brodelius P.E."/>
            <person name="Rose J.K.C."/>
            <person name="Tang K."/>
        </authorList>
    </citation>
    <scope>NUCLEOTIDE SEQUENCE [LARGE SCALE GENOMIC DNA]</scope>
    <source>
        <strain evidence="12">cv. Huhao1</strain>
        <tissue evidence="11">Leaf</tissue>
    </source>
</reference>
<evidence type="ECO:0000313" key="11">
    <source>
        <dbReference type="EMBL" id="PWA78078.1"/>
    </source>
</evidence>
<keyword evidence="6" id="KW-0735">Signal-anchor</keyword>
<evidence type="ECO:0000313" key="12">
    <source>
        <dbReference type="Proteomes" id="UP000245207"/>
    </source>
</evidence>
<comment type="subcellular location">
    <subcellularLocation>
        <location evidence="1">Golgi apparatus membrane</location>
        <topology evidence="1">Single-pass type II membrane protein</topology>
    </subcellularLocation>
</comment>
<dbReference type="InterPro" id="IPR001675">
    <property type="entry name" value="Glyco_trans_29"/>
</dbReference>
<comment type="caution">
    <text evidence="11">The sequence shown here is derived from an EMBL/GenBank/DDBJ whole genome shotgun (WGS) entry which is preliminary data.</text>
</comment>
<keyword evidence="12" id="KW-1185">Reference proteome</keyword>
<dbReference type="Pfam" id="PF00777">
    <property type="entry name" value="Glyco_transf_29"/>
    <property type="match status" value="1"/>
</dbReference>
<dbReference type="GO" id="GO:0009846">
    <property type="term" value="P:pollen germination"/>
    <property type="evidence" value="ECO:0007669"/>
    <property type="project" value="InterPro"/>
</dbReference>
<dbReference type="Gene3D" id="3.90.1480.20">
    <property type="entry name" value="Glycosyl transferase family 29"/>
    <property type="match status" value="1"/>
</dbReference>
<sequence>MPHTSMPRECKKLEKRKKFFTKLMTNQISNADEFAKLSCDVLISTPLRLKSSVTKRKLDLSSIYQLLSLWSLEKILLRGAKDCSNRTLCEEHLNSIFPAPPPFYPRQFVKCVVVGNSNDLLKTEFGEEIDSHDVVIRDNEAPVNEVNYSPQRCLQAFNRLFS</sequence>
<evidence type="ECO:0000256" key="9">
    <source>
        <dbReference type="ARBA" id="ARBA00023136"/>
    </source>
</evidence>
<dbReference type="Proteomes" id="UP000245207">
    <property type="component" value="Unassembled WGS sequence"/>
</dbReference>
<evidence type="ECO:0000256" key="1">
    <source>
        <dbReference type="ARBA" id="ARBA00004323"/>
    </source>
</evidence>
<evidence type="ECO:0000256" key="2">
    <source>
        <dbReference type="ARBA" id="ARBA00006003"/>
    </source>
</evidence>
<dbReference type="GO" id="GO:0009860">
    <property type="term" value="P:pollen tube growth"/>
    <property type="evidence" value="ECO:0007669"/>
    <property type="project" value="InterPro"/>
</dbReference>
<dbReference type="STRING" id="35608.A0A2U1NX60"/>
<dbReference type="AlphaFoldDB" id="A0A2U1NX60"/>
<comment type="similarity">
    <text evidence="2">Belongs to the glycosyltransferase 29 family.</text>
</comment>
<keyword evidence="8" id="KW-0333">Golgi apparatus</keyword>
<dbReference type="PANTHER" id="PTHR47486">
    <property type="entry name" value="SIALYLTRANSFERASE-LIKE PROTEIN 1"/>
    <property type="match status" value="1"/>
</dbReference>
<gene>
    <name evidence="11" type="ORF">CTI12_AA218970</name>
</gene>
<dbReference type="InterPro" id="IPR044782">
    <property type="entry name" value="SIA1/STLP5"/>
</dbReference>
<evidence type="ECO:0000256" key="4">
    <source>
        <dbReference type="ARBA" id="ARBA00022679"/>
    </source>
</evidence>
<evidence type="ECO:0000256" key="10">
    <source>
        <dbReference type="ARBA" id="ARBA00023180"/>
    </source>
</evidence>
<dbReference type="PANTHER" id="PTHR47486:SF1">
    <property type="entry name" value="SIALYLTRANSFERASE-LIKE PROTEIN 1"/>
    <property type="match status" value="1"/>
</dbReference>
<organism evidence="11 12">
    <name type="scientific">Artemisia annua</name>
    <name type="common">Sweet wormwood</name>
    <dbReference type="NCBI Taxonomy" id="35608"/>
    <lineage>
        <taxon>Eukaryota</taxon>
        <taxon>Viridiplantae</taxon>
        <taxon>Streptophyta</taxon>
        <taxon>Embryophyta</taxon>
        <taxon>Tracheophyta</taxon>
        <taxon>Spermatophyta</taxon>
        <taxon>Magnoliopsida</taxon>
        <taxon>eudicotyledons</taxon>
        <taxon>Gunneridae</taxon>
        <taxon>Pentapetalae</taxon>
        <taxon>asterids</taxon>
        <taxon>campanulids</taxon>
        <taxon>Asterales</taxon>
        <taxon>Asteraceae</taxon>
        <taxon>Asteroideae</taxon>
        <taxon>Anthemideae</taxon>
        <taxon>Artemisiinae</taxon>
        <taxon>Artemisia</taxon>
    </lineage>
</organism>
<dbReference type="GO" id="GO:0008373">
    <property type="term" value="F:sialyltransferase activity"/>
    <property type="evidence" value="ECO:0007669"/>
    <property type="project" value="InterPro"/>
</dbReference>